<evidence type="ECO:0000313" key="2">
    <source>
        <dbReference type="EMBL" id="QFZ87028.1"/>
    </source>
</evidence>
<dbReference type="Proteomes" id="UP000326780">
    <property type="component" value="Chromosome"/>
</dbReference>
<dbReference type="RefSeq" id="WP_153285466.1">
    <property type="nucleotide sequence ID" value="NZ_CP045644.1"/>
</dbReference>
<organism evidence="2 3">
    <name type="scientific">Variovorax paradoxus</name>
    <dbReference type="NCBI Taxonomy" id="34073"/>
    <lineage>
        <taxon>Bacteria</taxon>
        <taxon>Pseudomonadati</taxon>
        <taxon>Pseudomonadota</taxon>
        <taxon>Betaproteobacteria</taxon>
        <taxon>Burkholderiales</taxon>
        <taxon>Comamonadaceae</taxon>
        <taxon>Variovorax</taxon>
    </lineage>
</organism>
<evidence type="ECO:0000313" key="3">
    <source>
        <dbReference type="Proteomes" id="UP000326780"/>
    </source>
</evidence>
<gene>
    <name evidence="2" type="ORF">GFK26_31775</name>
</gene>
<dbReference type="AlphaFoldDB" id="A0A5Q0MD71"/>
<reference evidence="2 3" key="1">
    <citation type="submission" date="2019-10" db="EMBL/GenBank/DDBJ databases">
        <title>Complete genome sequence of Variovorax paradoxus 5C-2.</title>
        <authorList>
            <person name="Gogoleva N.E."/>
            <person name="Balkin A.S."/>
        </authorList>
    </citation>
    <scope>NUCLEOTIDE SEQUENCE [LARGE SCALE GENOMIC DNA]</scope>
    <source>
        <strain evidence="2 3">5C-2</strain>
    </source>
</reference>
<evidence type="ECO:0000256" key="1">
    <source>
        <dbReference type="SAM" id="MobiDB-lite"/>
    </source>
</evidence>
<sequence length="65" mass="7404">MKGSGGGQPQQVFEVMACVLSSSLTFEEKRDRTETGPENERRKTNLDMRDASFAHWQWAFTVRAP</sequence>
<proteinExistence type="predicted"/>
<accession>A0A5Q0MD71</accession>
<protein>
    <submittedName>
        <fullName evidence="2">Uncharacterized protein</fullName>
    </submittedName>
</protein>
<name>A0A5Q0MD71_VARPD</name>
<feature type="region of interest" description="Disordered" evidence="1">
    <location>
        <begin position="26"/>
        <end position="46"/>
    </location>
</feature>
<dbReference type="EMBL" id="CP045644">
    <property type="protein sequence ID" value="QFZ87028.1"/>
    <property type="molecule type" value="Genomic_DNA"/>
</dbReference>